<feature type="compositionally biased region" description="Polar residues" evidence="1">
    <location>
        <begin position="300"/>
        <end position="314"/>
    </location>
</feature>
<gene>
    <name evidence="3" type="ORF">BG006_010304</name>
</gene>
<comment type="caution">
    <text evidence="3">The sequence shown here is derived from an EMBL/GenBank/DDBJ whole genome shotgun (WGS) entry which is preliminary data.</text>
</comment>
<keyword evidence="4" id="KW-1185">Reference proteome</keyword>
<dbReference type="EMBL" id="JAAAUY010000806">
    <property type="protein sequence ID" value="KAF9326250.1"/>
    <property type="molecule type" value="Genomic_DNA"/>
</dbReference>
<protein>
    <submittedName>
        <fullName evidence="3">Uncharacterized protein</fullName>
    </submittedName>
</protein>
<feature type="region of interest" description="Disordered" evidence="1">
    <location>
        <begin position="51"/>
        <end position="74"/>
    </location>
</feature>
<sequence>MTENPTTTTTPYTTRYVTTITIIIVTTRVPQTIRISGSITTVYVNKTVTTRKPTTIRDPNQEPPPPSSETHGDASGLQTWQLTLIVVASLVVCLAVGAATLVGWIRNKRRRNIPFTKLDLRSAGLEPWDDERHLNKGSGTGTTTASQRGNSPGGSSPGRTAVTARAMPASGMDYEHGPYLEVYDPNQGPIALRSLNEDMQHYEQYGDWPERPSEDLYAQDPYGYQPRFLDDDDRPNPQCLGHASARLPHAGPSSVSYPAPPRPSISTTPGTSPSSPALYPLLEGRVSEITENTEGHTQDRGQSSGVQRAPSSNQGDGGLGSRRGSQDGISQAGVVASRADATRLSIGIAATSPASALSPATSEASTSETGPLSAWTTLLLDPEQLEQNSKNEHFRQGPQALLGDAELILQNETFL</sequence>
<organism evidence="3 4">
    <name type="scientific">Podila minutissima</name>
    <dbReference type="NCBI Taxonomy" id="64525"/>
    <lineage>
        <taxon>Eukaryota</taxon>
        <taxon>Fungi</taxon>
        <taxon>Fungi incertae sedis</taxon>
        <taxon>Mucoromycota</taxon>
        <taxon>Mortierellomycotina</taxon>
        <taxon>Mortierellomycetes</taxon>
        <taxon>Mortierellales</taxon>
        <taxon>Mortierellaceae</taxon>
        <taxon>Podila</taxon>
    </lineage>
</organism>
<name>A0A9P5SDC3_9FUNG</name>
<dbReference type="Proteomes" id="UP000696485">
    <property type="component" value="Unassembled WGS sequence"/>
</dbReference>
<keyword evidence="2" id="KW-1133">Transmembrane helix</keyword>
<accession>A0A9P5SDC3</accession>
<reference evidence="3" key="1">
    <citation type="journal article" date="2020" name="Fungal Divers.">
        <title>Resolving the Mortierellaceae phylogeny through synthesis of multi-gene phylogenetics and phylogenomics.</title>
        <authorList>
            <person name="Vandepol N."/>
            <person name="Liber J."/>
            <person name="Desiro A."/>
            <person name="Na H."/>
            <person name="Kennedy M."/>
            <person name="Barry K."/>
            <person name="Grigoriev I.V."/>
            <person name="Miller A.N."/>
            <person name="O'Donnell K."/>
            <person name="Stajich J.E."/>
            <person name="Bonito G."/>
        </authorList>
    </citation>
    <scope>NUCLEOTIDE SEQUENCE</scope>
    <source>
        <strain evidence="3">NVP1</strain>
    </source>
</reference>
<evidence type="ECO:0000256" key="2">
    <source>
        <dbReference type="SAM" id="Phobius"/>
    </source>
</evidence>
<feature type="transmembrane region" description="Helical" evidence="2">
    <location>
        <begin position="82"/>
        <end position="105"/>
    </location>
</feature>
<evidence type="ECO:0000256" key="1">
    <source>
        <dbReference type="SAM" id="MobiDB-lite"/>
    </source>
</evidence>
<evidence type="ECO:0000313" key="3">
    <source>
        <dbReference type="EMBL" id="KAF9326250.1"/>
    </source>
</evidence>
<feature type="compositionally biased region" description="Polar residues" evidence="1">
    <location>
        <begin position="141"/>
        <end position="150"/>
    </location>
</feature>
<proteinExistence type="predicted"/>
<evidence type="ECO:0000313" key="4">
    <source>
        <dbReference type="Proteomes" id="UP000696485"/>
    </source>
</evidence>
<feature type="region of interest" description="Disordered" evidence="1">
    <location>
        <begin position="292"/>
        <end position="334"/>
    </location>
</feature>
<feature type="compositionally biased region" description="Low complexity" evidence="1">
    <location>
        <begin position="264"/>
        <end position="276"/>
    </location>
</feature>
<keyword evidence="2" id="KW-0812">Transmembrane</keyword>
<dbReference type="AlphaFoldDB" id="A0A9P5SDC3"/>
<feature type="region of interest" description="Disordered" evidence="1">
    <location>
        <begin position="205"/>
        <end position="279"/>
    </location>
</feature>
<feature type="region of interest" description="Disordered" evidence="1">
    <location>
        <begin position="128"/>
        <end position="161"/>
    </location>
</feature>
<keyword evidence="2" id="KW-0472">Membrane</keyword>